<dbReference type="InterPro" id="IPR002656">
    <property type="entry name" value="Acyl_transf_3_dom"/>
</dbReference>
<dbReference type="GO" id="GO:0009103">
    <property type="term" value="P:lipopolysaccharide biosynthetic process"/>
    <property type="evidence" value="ECO:0007669"/>
    <property type="project" value="TreeGrafter"/>
</dbReference>
<evidence type="ECO:0000313" key="4">
    <source>
        <dbReference type="Proteomes" id="UP000182237"/>
    </source>
</evidence>
<keyword evidence="3" id="KW-0012">Acyltransferase</keyword>
<feature type="transmembrane region" description="Helical" evidence="1">
    <location>
        <begin position="120"/>
        <end position="137"/>
    </location>
</feature>
<dbReference type="RefSeq" id="WP_019194780.1">
    <property type="nucleotide sequence ID" value="NZ_LT629765.1"/>
</dbReference>
<keyword evidence="1" id="KW-0812">Transmembrane</keyword>
<proteinExistence type="predicted"/>
<keyword evidence="1" id="KW-1133">Transmembrane helix</keyword>
<accession>A0A1H1VB92</accession>
<dbReference type="AlphaFoldDB" id="A0A1H1VB92"/>
<feature type="transmembrane region" description="Helical" evidence="1">
    <location>
        <begin position="82"/>
        <end position="108"/>
    </location>
</feature>
<keyword evidence="1" id="KW-0472">Membrane</keyword>
<feature type="transmembrane region" description="Helical" evidence="1">
    <location>
        <begin position="247"/>
        <end position="266"/>
    </location>
</feature>
<keyword evidence="3" id="KW-0808">Transferase</keyword>
<gene>
    <name evidence="3" type="ORF">SAMN04488539_2464</name>
</gene>
<feature type="transmembrane region" description="Helical" evidence="1">
    <location>
        <begin position="149"/>
        <end position="165"/>
    </location>
</feature>
<reference evidence="3 4" key="1">
    <citation type="submission" date="2016-10" db="EMBL/GenBank/DDBJ databases">
        <authorList>
            <person name="de Groot N.N."/>
        </authorList>
    </citation>
    <scope>NUCLEOTIDE SEQUENCE [LARGE SCALE GENOMIC DNA]</scope>
    <source>
        <strain evidence="3 4">DSM 45434</strain>
    </source>
</reference>
<name>A0A1H1VB92_9CORY</name>
<sequence length="320" mass="35406">MAFQTATESRILERFDYFVAVFFALSAFLLARGGRTPGYYPRRLARLAPAYVVCVVVVALTLPELTNLSVPTFLANLFLVQIYVPDALIAGLTQMWSLCVEVAFYLVLPAYLALGTRGRWAALAVAVPLSFAWPWLIDSVDWVNMQIWPPSYISWFAVGLAAAELERAGVRWRWPRWPVALLFLPIAWLGGVAGPPGLEHPTPAEFNLRILLGACFAAVLVVPFALGPRDDAPLASPLMTRLGRWSYSIFLWHVAVLSFAFPILGVPLFSGYFLPVLAFTAAFSIAVAYVSYEWIEVPGARWLRRALATGTPRGQETVGR</sequence>
<feature type="transmembrane region" description="Helical" evidence="1">
    <location>
        <begin position="15"/>
        <end position="32"/>
    </location>
</feature>
<dbReference type="PANTHER" id="PTHR23028:SF53">
    <property type="entry name" value="ACYL_TRANSF_3 DOMAIN-CONTAINING PROTEIN"/>
    <property type="match status" value="1"/>
</dbReference>
<dbReference type="GO" id="GO:0016020">
    <property type="term" value="C:membrane"/>
    <property type="evidence" value="ECO:0007669"/>
    <property type="project" value="TreeGrafter"/>
</dbReference>
<dbReference type="InterPro" id="IPR050879">
    <property type="entry name" value="Acyltransferase_3"/>
</dbReference>
<evidence type="ECO:0000256" key="1">
    <source>
        <dbReference type="SAM" id="Phobius"/>
    </source>
</evidence>
<keyword evidence="4" id="KW-1185">Reference proteome</keyword>
<evidence type="ECO:0000313" key="3">
    <source>
        <dbReference type="EMBL" id="SDS82022.1"/>
    </source>
</evidence>
<dbReference type="STRING" id="1203190.GCA_000312345_01989"/>
<organism evidence="3 4">
    <name type="scientific">Corynebacterium timonense</name>
    <dbReference type="NCBI Taxonomy" id="441500"/>
    <lineage>
        <taxon>Bacteria</taxon>
        <taxon>Bacillati</taxon>
        <taxon>Actinomycetota</taxon>
        <taxon>Actinomycetes</taxon>
        <taxon>Mycobacteriales</taxon>
        <taxon>Corynebacteriaceae</taxon>
        <taxon>Corynebacterium</taxon>
    </lineage>
</organism>
<dbReference type="Pfam" id="PF01757">
    <property type="entry name" value="Acyl_transf_3"/>
    <property type="match status" value="1"/>
</dbReference>
<dbReference type="eggNOG" id="COG1835">
    <property type="taxonomic scope" value="Bacteria"/>
</dbReference>
<evidence type="ECO:0000259" key="2">
    <source>
        <dbReference type="Pfam" id="PF01757"/>
    </source>
</evidence>
<protein>
    <submittedName>
        <fullName evidence="3">Peptidoglycan/LPS O-acetylase OafA/YrhL, contains acyltransferase and SGNH-hydrolase domains</fullName>
    </submittedName>
</protein>
<dbReference type="EMBL" id="LT629765">
    <property type="protein sequence ID" value="SDS82022.1"/>
    <property type="molecule type" value="Genomic_DNA"/>
</dbReference>
<feature type="transmembrane region" description="Helical" evidence="1">
    <location>
        <begin position="44"/>
        <end position="62"/>
    </location>
</feature>
<feature type="transmembrane region" description="Helical" evidence="1">
    <location>
        <begin position="177"/>
        <end position="194"/>
    </location>
</feature>
<feature type="transmembrane region" description="Helical" evidence="1">
    <location>
        <begin position="272"/>
        <end position="295"/>
    </location>
</feature>
<feature type="domain" description="Acyltransferase 3" evidence="2">
    <location>
        <begin position="17"/>
        <end position="287"/>
    </location>
</feature>
<dbReference type="PANTHER" id="PTHR23028">
    <property type="entry name" value="ACETYLTRANSFERASE"/>
    <property type="match status" value="1"/>
</dbReference>
<dbReference type="GO" id="GO:0016787">
    <property type="term" value="F:hydrolase activity"/>
    <property type="evidence" value="ECO:0007669"/>
    <property type="project" value="UniProtKB-KW"/>
</dbReference>
<dbReference type="GO" id="GO:0016747">
    <property type="term" value="F:acyltransferase activity, transferring groups other than amino-acyl groups"/>
    <property type="evidence" value="ECO:0007669"/>
    <property type="project" value="InterPro"/>
</dbReference>
<dbReference type="Proteomes" id="UP000182237">
    <property type="component" value="Chromosome I"/>
</dbReference>
<keyword evidence="3" id="KW-0378">Hydrolase</keyword>
<feature type="transmembrane region" description="Helical" evidence="1">
    <location>
        <begin position="206"/>
        <end position="226"/>
    </location>
</feature>